<dbReference type="PANTHER" id="PTHR33393:SF12">
    <property type="entry name" value="CAPSULE BIOSYNTHESIS PROTEIN CAPA"/>
    <property type="match status" value="1"/>
</dbReference>
<evidence type="ECO:0000256" key="9">
    <source>
        <dbReference type="PIRSR" id="PIRSR618044-2"/>
    </source>
</evidence>
<dbReference type="GO" id="GO:0009002">
    <property type="term" value="F:serine-type D-Ala-D-Ala carboxypeptidase activity"/>
    <property type="evidence" value="ECO:0007669"/>
    <property type="project" value="InterPro"/>
</dbReference>
<evidence type="ECO:0000256" key="3">
    <source>
        <dbReference type="ARBA" id="ARBA00022729"/>
    </source>
</evidence>
<comment type="caution">
    <text evidence="13">The sequence shown here is derived from an EMBL/GenBank/DDBJ whole genome shotgun (WGS) entry which is preliminary data.</text>
</comment>
<evidence type="ECO:0000256" key="5">
    <source>
        <dbReference type="ARBA" id="ARBA00022960"/>
    </source>
</evidence>
<dbReference type="Pfam" id="PF00768">
    <property type="entry name" value="Peptidase_S11"/>
    <property type="match status" value="1"/>
</dbReference>
<dbReference type="PRINTS" id="PR00725">
    <property type="entry name" value="DADACBPTASE1"/>
</dbReference>
<dbReference type="InterPro" id="IPR001967">
    <property type="entry name" value="Peptidase_S11_N"/>
</dbReference>
<feature type="transmembrane region" description="Helical" evidence="11">
    <location>
        <begin position="12"/>
        <end position="36"/>
    </location>
</feature>
<evidence type="ECO:0000313" key="13">
    <source>
        <dbReference type="EMBL" id="OGI66281.1"/>
    </source>
</evidence>
<evidence type="ECO:0000256" key="7">
    <source>
        <dbReference type="ARBA" id="ARBA00023316"/>
    </source>
</evidence>
<feature type="active site" description="Proton acceptor" evidence="8">
    <location>
        <position position="109"/>
    </location>
</feature>
<dbReference type="InterPro" id="IPR018044">
    <property type="entry name" value="Peptidase_S11"/>
</dbReference>
<dbReference type="Proteomes" id="UP000177370">
    <property type="component" value="Unassembled WGS sequence"/>
</dbReference>
<dbReference type="GO" id="GO:0008360">
    <property type="term" value="P:regulation of cell shape"/>
    <property type="evidence" value="ECO:0007669"/>
    <property type="project" value="UniProtKB-KW"/>
</dbReference>
<dbReference type="EMBL" id="MFTP01000002">
    <property type="protein sequence ID" value="OGI66281.1"/>
    <property type="molecule type" value="Genomic_DNA"/>
</dbReference>
<dbReference type="Gene3D" id="3.60.21.10">
    <property type="match status" value="1"/>
</dbReference>
<keyword evidence="11" id="KW-0812">Transmembrane</keyword>
<dbReference type="InterPro" id="IPR052169">
    <property type="entry name" value="CW_Biosynth-Accessory"/>
</dbReference>
<evidence type="ECO:0000256" key="8">
    <source>
        <dbReference type="PIRSR" id="PIRSR618044-1"/>
    </source>
</evidence>
<dbReference type="InterPro" id="IPR012338">
    <property type="entry name" value="Beta-lactam/transpept-like"/>
</dbReference>
<protein>
    <recommendedName>
        <fullName evidence="12">Capsule synthesis protein CapA domain-containing protein</fullName>
    </recommendedName>
</protein>
<dbReference type="SUPFAM" id="SSF56300">
    <property type="entry name" value="Metallo-dependent phosphatases"/>
    <property type="match status" value="1"/>
</dbReference>
<organism evidence="13 14">
    <name type="scientific">Candidatus Nomurabacteria bacterium RIFCSPHIGHO2_01_FULL_40_24b</name>
    <dbReference type="NCBI Taxonomy" id="1801739"/>
    <lineage>
        <taxon>Bacteria</taxon>
        <taxon>Candidatus Nomuraibacteriota</taxon>
    </lineage>
</organism>
<dbReference type="PANTHER" id="PTHR33393">
    <property type="entry name" value="POLYGLUTAMINE SYNTHESIS ACCESSORY PROTEIN RV0574C-RELATED"/>
    <property type="match status" value="1"/>
</dbReference>
<dbReference type="Gene3D" id="3.40.710.10">
    <property type="entry name" value="DD-peptidase/beta-lactamase superfamily"/>
    <property type="match status" value="1"/>
</dbReference>
<feature type="active site" description="Acyl-ester intermediate" evidence="8">
    <location>
        <position position="106"/>
    </location>
</feature>
<proteinExistence type="inferred from homology"/>
<feature type="active site" evidence="8">
    <location>
        <position position="161"/>
    </location>
</feature>
<dbReference type="GO" id="GO:0006508">
    <property type="term" value="P:proteolysis"/>
    <property type="evidence" value="ECO:0007669"/>
    <property type="project" value="InterPro"/>
</dbReference>
<dbReference type="GO" id="GO:0009252">
    <property type="term" value="P:peptidoglycan biosynthetic process"/>
    <property type="evidence" value="ECO:0007669"/>
    <property type="project" value="UniProtKB-KW"/>
</dbReference>
<feature type="domain" description="Capsule synthesis protein CapA" evidence="12">
    <location>
        <begin position="340"/>
        <end position="588"/>
    </location>
</feature>
<evidence type="ECO:0000256" key="10">
    <source>
        <dbReference type="RuleBase" id="RU004016"/>
    </source>
</evidence>
<keyword evidence="7" id="KW-0961">Cell wall biogenesis/degradation</keyword>
<evidence type="ECO:0000256" key="6">
    <source>
        <dbReference type="ARBA" id="ARBA00022984"/>
    </source>
</evidence>
<keyword evidence="11" id="KW-0472">Membrane</keyword>
<keyword evidence="4" id="KW-0378">Hydrolase</keyword>
<dbReference type="AlphaFoldDB" id="A0A1F6V9H9"/>
<reference evidence="13 14" key="1">
    <citation type="journal article" date="2016" name="Nat. Commun.">
        <title>Thousands of microbial genomes shed light on interconnected biogeochemical processes in an aquifer system.</title>
        <authorList>
            <person name="Anantharaman K."/>
            <person name="Brown C.T."/>
            <person name="Hug L.A."/>
            <person name="Sharon I."/>
            <person name="Castelle C.J."/>
            <person name="Probst A.J."/>
            <person name="Thomas B.C."/>
            <person name="Singh A."/>
            <person name="Wilkins M.J."/>
            <person name="Karaoz U."/>
            <person name="Brodie E.L."/>
            <person name="Williams K.H."/>
            <person name="Hubbard S.S."/>
            <person name="Banfield J.F."/>
        </authorList>
    </citation>
    <scope>NUCLEOTIDE SEQUENCE [LARGE SCALE GENOMIC DNA]</scope>
</reference>
<dbReference type="InterPro" id="IPR019079">
    <property type="entry name" value="Capsule_synth_CapA"/>
</dbReference>
<dbReference type="SMART" id="SM00854">
    <property type="entry name" value="PGA_cap"/>
    <property type="match status" value="1"/>
</dbReference>
<dbReference type="InterPro" id="IPR029052">
    <property type="entry name" value="Metallo-depent_PP-like"/>
</dbReference>
<feature type="binding site" evidence="9">
    <location>
        <position position="259"/>
    </location>
    <ligand>
        <name>substrate</name>
    </ligand>
</feature>
<dbReference type="CDD" id="cd07381">
    <property type="entry name" value="MPP_CapA"/>
    <property type="match status" value="1"/>
</dbReference>
<keyword evidence="5" id="KW-0133">Cell shape</keyword>
<keyword evidence="6" id="KW-0573">Peptidoglycan synthesis</keyword>
<accession>A0A1F6V9H9</accession>
<comment type="similarity">
    <text evidence="1">Belongs to the CapA family.</text>
</comment>
<dbReference type="SUPFAM" id="SSF56601">
    <property type="entry name" value="beta-lactamase/transpeptidase-like"/>
    <property type="match status" value="1"/>
</dbReference>
<dbReference type="GO" id="GO:0071555">
    <property type="term" value="P:cell wall organization"/>
    <property type="evidence" value="ECO:0007669"/>
    <property type="project" value="UniProtKB-KW"/>
</dbReference>
<name>A0A1F6V9H9_9BACT</name>
<evidence type="ECO:0000256" key="1">
    <source>
        <dbReference type="ARBA" id="ARBA00005662"/>
    </source>
</evidence>
<evidence type="ECO:0000256" key="2">
    <source>
        <dbReference type="ARBA" id="ARBA00007164"/>
    </source>
</evidence>
<comment type="similarity">
    <text evidence="2 10">Belongs to the peptidase S11 family.</text>
</comment>
<evidence type="ECO:0000256" key="11">
    <source>
        <dbReference type="SAM" id="Phobius"/>
    </source>
</evidence>
<evidence type="ECO:0000313" key="14">
    <source>
        <dbReference type="Proteomes" id="UP000177370"/>
    </source>
</evidence>
<sequence length="659" mass="73425">MEDLKGKNFSKIKAFGWTIVSVTLGISLASIALSFFENNIDKISNEGGRALAVESIIKNEKPKYFYINQNSYVEPKVSAKAYLVGDLNTGEVILAKNQDQKLPIASVSKLMTAYVAKEIVKGDEEAKASQRALLTYGGNGGFRVGEKIKISDLLYPLLLESSNDAAEIIAEYFERDSFIRKMNQEAENLNMSSTFFEDPSGLSENNQSTPADLFKFTGFIKQATPELLQITTKRNYSTKKHSWPSTNQFLHDSGYMGGKSGYTDPALQTVVSLFSLPLSESSTRPIGIVLLRSLDRRKDVETILKYLKKNVYYGGEADASTDWVREKVGAPDIREPDYVTMTFGGDIMLDRGVKNSVIKNFNNDYSALFGELEMLKDSDIVFANLEGTASDVGTDMHNLYSFHMDPAVIPALSGAGINILSVANNHMGDWGRASYEDTLSRLRENEIFYTGGGINREEAERPTIIEKYGMKIGFLGFSDVGPNFMKAGEDQAGLLLASNPRFEEIIKNASSKVDYLVISFHFGEEYQAKHNTRQEELAHKAVDNGAKLIIGSHPHVVEDTEVYIPKDCTQSSCVGYIAYSLGNFIFDQTFRSDTMQGMLLNVRLSNNGQMTVRKDTVKLNSAFQPNQIIKGKEEKINFQEHTEASIRRRCLRSFVVCKP</sequence>
<dbReference type="Pfam" id="PF09587">
    <property type="entry name" value="PGA_cap"/>
    <property type="match status" value="1"/>
</dbReference>
<gene>
    <name evidence="13" type="ORF">A2647_00815</name>
</gene>
<evidence type="ECO:0000259" key="12">
    <source>
        <dbReference type="SMART" id="SM00854"/>
    </source>
</evidence>
<evidence type="ECO:0000256" key="4">
    <source>
        <dbReference type="ARBA" id="ARBA00022801"/>
    </source>
</evidence>
<keyword evidence="11" id="KW-1133">Transmembrane helix</keyword>
<keyword evidence="3" id="KW-0732">Signal</keyword>